<gene>
    <name evidence="5" type="ORF">FE392_08600</name>
</gene>
<dbReference type="PANTHER" id="PTHR43712">
    <property type="entry name" value="PUTATIVE (AFU_ORTHOLOGUE AFUA_4G14580)-RELATED"/>
    <property type="match status" value="1"/>
</dbReference>
<keyword evidence="2" id="KW-0808">Transferase</keyword>
<dbReference type="Proteomes" id="UP001271890">
    <property type="component" value="Unassembled WGS sequence"/>
</dbReference>
<organism evidence="5 6">
    <name type="scientific">Xenorhabdus santafensis</name>
    <dbReference type="NCBI Taxonomy" id="2582833"/>
    <lineage>
        <taxon>Bacteria</taxon>
        <taxon>Pseudomonadati</taxon>
        <taxon>Pseudomonadota</taxon>
        <taxon>Gammaproteobacteria</taxon>
        <taxon>Enterobacterales</taxon>
        <taxon>Morganellaceae</taxon>
        <taxon>Xenorhabdus</taxon>
    </lineage>
</organism>
<dbReference type="GO" id="GO:0032259">
    <property type="term" value="P:methylation"/>
    <property type="evidence" value="ECO:0007669"/>
    <property type="project" value="UniProtKB-KW"/>
</dbReference>
<dbReference type="InterPro" id="IPR016461">
    <property type="entry name" value="COMT-like"/>
</dbReference>
<keyword evidence="3" id="KW-0949">S-adenosyl-L-methionine</keyword>
<dbReference type="PROSITE" id="PS51683">
    <property type="entry name" value="SAM_OMT_II"/>
    <property type="match status" value="1"/>
</dbReference>
<keyword evidence="1 5" id="KW-0489">Methyltransferase</keyword>
<sequence>MLVDLAIAYRKSSALFAFVESKAPLYLDTKNGKTAEQLAQLCNVSQARFRRLLNYMQSLNVLTKKEDKFYLTEPCASLSDPNSFSTMHIRFELNPAIWNSWSQYCLSLSETNERSAFELNHHEPFFDYLDHEDNKALKVDFDDFMSKTTDVMSKYIIENMPLEGIHSIMDIGGGLGSLAKGIKTRHPHIQCHVMDLYDFDRQESEGVIFIKGDFFSTIPAAYDAYCMKNVLHDWADNKSVAILNNVHKAMREDSVLYIIEMVKEPNDADSASFDLYMDITVSGKSRSLSEFELIAKQAGLSLTNTYKMPISLTGSNQYIIEMKK</sequence>
<dbReference type="SUPFAM" id="SSF53335">
    <property type="entry name" value="S-adenosyl-L-methionine-dependent methyltransferases"/>
    <property type="match status" value="1"/>
</dbReference>
<dbReference type="GO" id="GO:0008168">
    <property type="term" value="F:methyltransferase activity"/>
    <property type="evidence" value="ECO:0007669"/>
    <property type="project" value="UniProtKB-KW"/>
</dbReference>
<dbReference type="InterPro" id="IPR036388">
    <property type="entry name" value="WH-like_DNA-bd_sf"/>
</dbReference>
<proteinExistence type="predicted"/>
<accession>A0ABU4S9B4</accession>
<dbReference type="Gene3D" id="3.40.50.150">
    <property type="entry name" value="Vaccinia Virus protein VP39"/>
    <property type="match status" value="1"/>
</dbReference>
<dbReference type="Pfam" id="PF00891">
    <property type="entry name" value="Methyltransf_2"/>
    <property type="match status" value="1"/>
</dbReference>
<dbReference type="RefSeq" id="WP_319929825.1">
    <property type="nucleotide sequence ID" value="NZ_VCDN01000030.1"/>
</dbReference>
<name>A0ABU4S9B4_9GAMM</name>
<dbReference type="Gene3D" id="1.10.10.10">
    <property type="entry name" value="Winged helix-like DNA-binding domain superfamily/Winged helix DNA-binding domain"/>
    <property type="match status" value="1"/>
</dbReference>
<keyword evidence="6" id="KW-1185">Reference proteome</keyword>
<evidence type="ECO:0000256" key="1">
    <source>
        <dbReference type="ARBA" id="ARBA00022603"/>
    </source>
</evidence>
<reference evidence="6" key="1">
    <citation type="journal article" date="2024" name="Toxins">
        <title>Genome Sequence Analysis of Native Xenorhabdus Strains Isolated from Entomopathogenic Nematodes in Argentina.</title>
        <authorList>
            <person name="Palma L."/>
            <person name="Frizzo L."/>
            <person name="Kaiser S."/>
            <person name="Berry C."/>
            <person name="Caballero P."/>
            <person name="Bode H.B."/>
            <person name="Del Valle E.E."/>
        </authorList>
    </citation>
    <scope>NUCLEOTIDE SEQUENCE [LARGE SCALE GENOMIC DNA]</scope>
    <source>
        <strain evidence="6">12</strain>
    </source>
</reference>
<feature type="domain" description="O-methyltransferase C-terminal" evidence="4">
    <location>
        <begin position="115"/>
        <end position="300"/>
    </location>
</feature>
<dbReference type="PIRSF" id="PIRSF005739">
    <property type="entry name" value="O-mtase"/>
    <property type="match status" value="1"/>
</dbReference>
<dbReference type="InterPro" id="IPR001077">
    <property type="entry name" value="COMT_C"/>
</dbReference>
<dbReference type="InterPro" id="IPR036390">
    <property type="entry name" value="WH_DNA-bd_sf"/>
</dbReference>
<evidence type="ECO:0000313" key="6">
    <source>
        <dbReference type="Proteomes" id="UP001271890"/>
    </source>
</evidence>
<dbReference type="SUPFAM" id="SSF46785">
    <property type="entry name" value="Winged helix' DNA-binding domain"/>
    <property type="match status" value="1"/>
</dbReference>
<dbReference type="PANTHER" id="PTHR43712:SF2">
    <property type="entry name" value="O-METHYLTRANSFERASE CICE"/>
    <property type="match status" value="1"/>
</dbReference>
<evidence type="ECO:0000259" key="4">
    <source>
        <dbReference type="Pfam" id="PF00891"/>
    </source>
</evidence>
<dbReference type="EMBL" id="VCDN01000030">
    <property type="protein sequence ID" value="MDX7987389.1"/>
    <property type="molecule type" value="Genomic_DNA"/>
</dbReference>
<evidence type="ECO:0000313" key="5">
    <source>
        <dbReference type="EMBL" id="MDX7987389.1"/>
    </source>
</evidence>
<evidence type="ECO:0000256" key="2">
    <source>
        <dbReference type="ARBA" id="ARBA00022679"/>
    </source>
</evidence>
<evidence type="ECO:0000256" key="3">
    <source>
        <dbReference type="ARBA" id="ARBA00022691"/>
    </source>
</evidence>
<dbReference type="InterPro" id="IPR029063">
    <property type="entry name" value="SAM-dependent_MTases_sf"/>
</dbReference>
<protein>
    <submittedName>
        <fullName evidence="5">Methyltransferase</fullName>
    </submittedName>
</protein>
<comment type="caution">
    <text evidence="5">The sequence shown here is derived from an EMBL/GenBank/DDBJ whole genome shotgun (WGS) entry which is preliminary data.</text>
</comment>